<reference evidence="1" key="1">
    <citation type="submission" date="2020-04" db="EMBL/GenBank/DDBJ databases">
        <title>A chromosome-scale assembly and high-density genetic map of the yellow drum (Nibea albiflora) genome.</title>
        <authorList>
            <person name="Xu D."/>
            <person name="Zhang W."/>
            <person name="Chen R."/>
            <person name="Tan P."/>
            <person name="Wang L."/>
            <person name="Song H."/>
            <person name="Tian L."/>
            <person name="Zhu Q."/>
            <person name="Wang B."/>
        </authorList>
    </citation>
    <scope>NUCLEOTIDE SEQUENCE</scope>
    <source>
        <strain evidence="1">ZJHYS-2018</strain>
    </source>
</reference>
<protein>
    <submittedName>
        <fullName evidence="1">SERTA domain-containing protein 4</fullName>
    </submittedName>
</protein>
<dbReference type="Proteomes" id="UP000805704">
    <property type="component" value="Chromosome 11"/>
</dbReference>
<evidence type="ECO:0000313" key="2">
    <source>
        <dbReference type="Proteomes" id="UP000805704"/>
    </source>
</evidence>
<gene>
    <name evidence="1" type="primary">SERTAD4</name>
    <name evidence="1" type="ORF">GBF38_021982</name>
</gene>
<keyword evidence="2" id="KW-1185">Reference proteome</keyword>
<accession>A0ACB7FHR2</accession>
<proteinExistence type="predicted"/>
<dbReference type="EMBL" id="CM024799">
    <property type="protein sequence ID" value="KAG8013548.1"/>
    <property type="molecule type" value="Genomic_DNA"/>
</dbReference>
<evidence type="ECO:0000313" key="1">
    <source>
        <dbReference type="EMBL" id="KAG8013548.1"/>
    </source>
</evidence>
<organism evidence="1 2">
    <name type="scientific">Nibea albiflora</name>
    <name type="common">Yellow drum</name>
    <name type="synonym">Corvina albiflora</name>
    <dbReference type="NCBI Taxonomy" id="240163"/>
    <lineage>
        <taxon>Eukaryota</taxon>
        <taxon>Metazoa</taxon>
        <taxon>Chordata</taxon>
        <taxon>Craniata</taxon>
        <taxon>Vertebrata</taxon>
        <taxon>Euteleostomi</taxon>
        <taxon>Actinopterygii</taxon>
        <taxon>Neopterygii</taxon>
        <taxon>Teleostei</taxon>
        <taxon>Neoteleostei</taxon>
        <taxon>Acanthomorphata</taxon>
        <taxon>Eupercaria</taxon>
        <taxon>Sciaenidae</taxon>
        <taxon>Nibea</taxon>
    </lineage>
</organism>
<name>A0ACB7FHR2_NIBAL</name>
<comment type="caution">
    <text evidence="1">The sequence shown here is derived from an EMBL/GenBank/DDBJ whole genome shotgun (WGS) entry which is preliminary data.</text>
</comment>
<sequence length="461" mass="52580">MVDGFLAASVGKSNARFLLFAACQSPPPRRLYQKPSLRFPSSSSVAALSIISCSQQTLLLIKDVNLQESEREMTLVLSMNPFLDPEGDPPLSTYQPIWESERCTKTCLSNPAPPRNSEEQFTQETHCRRVPDHVSVSRIAYFKRKFVDDDDEPPFSFRTYCQTVAPVLEERAHVLRLSLEKMRFIDDPEAFLRRSVLVNNLLRRLRAEILLQSTDWCFPPNPAFTTGPCVPPPSTNPPHQALHGTVPTRICLAPQAGPPFRKRFRMVRGGQGDLRPDCAQTCCCIYAAAAAAGHYLHLPFSMYDAALSTCPSTPHSSSFFQLANHSKLGLAVAVEEHDDEDEDAEEEEENDEEEEEREEEEEEDDDERRQAGPSLDVVKDKSSQKSRTRTLLGHVRTRTEEDSCMTDRVEEEEEGEEEDEEEEEEEEEEDEQVVRPCQWDSTATERELHKISFWHRRAHRQ</sequence>